<evidence type="ECO:0000313" key="6">
    <source>
        <dbReference type="Proteomes" id="UP000032552"/>
    </source>
</evidence>
<organism evidence="5 6">
    <name type="scientific">Lacticaseibacillus paracasei NRIC 0644</name>
    <dbReference type="NCBI Taxonomy" id="1435038"/>
    <lineage>
        <taxon>Bacteria</taxon>
        <taxon>Bacillati</taxon>
        <taxon>Bacillota</taxon>
        <taxon>Bacilli</taxon>
        <taxon>Lactobacillales</taxon>
        <taxon>Lactobacillaceae</taxon>
        <taxon>Lacticaseibacillus</taxon>
    </lineage>
</organism>
<dbReference type="InterPro" id="IPR050834">
    <property type="entry name" value="Glycosyltransf_2"/>
</dbReference>
<reference evidence="6" key="1">
    <citation type="submission" date="2014-05" db="EMBL/GenBank/DDBJ databases">
        <title>Whole genome sequencing of Lactobacillus casei NRIC0644.</title>
        <authorList>
            <person name="Atarashi H."/>
            <person name="Yoshida Y."/>
            <person name="Fujimura S."/>
            <person name="Tanaka N."/>
            <person name="Shiwa Y."/>
            <person name="Yoshikawa H."/>
            <person name="Okada S."/>
            <person name="Nakagawa J."/>
        </authorList>
    </citation>
    <scope>NUCLEOTIDE SEQUENCE [LARGE SCALE GENOMIC DNA]</scope>
    <source>
        <strain evidence="6">NRIC0644</strain>
    </source>
</reference>
<dbReference type="PANTHER" id="PTHR43685">
    <property type="entry name" value="GLYCOSYLTRANSFERASE"/>
    <property type="match status" value="1"/>
</dbReference>
<gene>
    <name evidence="5" type="ORF">LC0644_0365</name>
</gene>
<dbReference type="Gene3D" id="3.90.550.10">
    <property type="entry name" value="Spore Coat Polysaccharide Biosynthesis Protein SpsA, Chain A"/>
    <property type="match status" value="1"/>
</dbReference>
<accession>A0A0C9PLH2</accession>
<dbReference type="SUPFAM" id="SSF53448">
    <property type="entry name" value="Nucleotide-diphospho-sugar transferases"/>
    <property type="match status" value="1"/>
</dbReference>
<evidence type="ECO:0000259" key="4">
    <source>
        <dbReference type="Pfam" id="PF00535"/>
    </source>
</evidence>
<feature type="domain" description="Glycosyltransferase 2-like" evidence="4">
    <location>
        <begin position="7"/>
        <end position="167"/>
    </location>
</feature>
<sequence>MQRNEISVLMSLYKKENPAFLVACLDSVLAQTLLPKEIVIVIDGPITSKLQQVLDEYQSKSGLLRLLPQKENKGLGYTLAIGVEACQYELVARMDTDDLMLPTRLEEQANCFNQNTDLAICGTNIEEFIEDSSNIISRRLVPESNQAIRQFSKKRNPFNHMTVMFRRSDILKVGNYQPMQGFEDYYLWARLLKAGYKAYNIQDFLVKARVGKDMYKRRGGWQYLINGVRGRIAVYHAGLGNFFDFIVTTGVHIVVSLMPNRIRARFYQEALH</sequence>
<dbReference type="PANTHER" id="PTHR43685:SF5">
    <property type="entry name" value="GLYCOSYLTRANSFERASE EPSE-RELATED"/>
    <property type="match status" value="1"/>
</dbReference>
<dbReference type="Proteomes" id="UP000032552">
    <property type="component" value="Unassembled WGS sequence"/>
</dbReference>
<keyword evidence="2" id="KW-0328">Glycosyltransferase</keyword>
<dbReference type="GO" id="GO:0016757">
    <property type="term" value="F:glycosyltransferase activity"/>
    <property type="evidence" value="ECO:0007669"/>
    <property type="project" value="UniProtKB-KW"/>
</dbReference>
<proteinExistence type="inferred from homology"/>
<keyword evidence="3 5" id="KW-0808">Transferase</keyword>
<dbReference type="InterPro" id="IPR029044">
    <property type="entry name" value="Nucleotide-diphossugar_trans"/>
</dbReference>
<dbReference type="AlphaFoldDB" id="A0A0C9PLH2"/>
<evidence type="ECO:0000256" key="3">
    <source>
        <dbReference type="ARBA" id="ARBA00022679"/>
    </source>
</evidence>
<comment type="caution">
    <text evidence="5">The sequence shown here is derived from an EMBL/GenBank/DDBJ whole genome shotgun (WGS) entry which is preliminary data.</text>
</comment>
<dbReference type="RefSeq" id="WP_003606281.1">
    <property type="nucleotide sequence ID" value="NZ_BAYM01000020.1"/>
</dbReference>
<name>A0A0C9PLH2_LACPA</name>
<protein>
    <submittedName>
        <fullName evidence="5">Putative glycosyltransferase</fullName>
    </submittedName>
</protein>
<comment type="similarity">
    <text evidence="1">Belongs to the glycosyltransferase 2 family.</text>
</comment>
<evidence type="ECO:0000256" key="1">
    <source>
        <dbReference type="ARBA" id="ARBA00006739"/>
    </source>
</evidence>
<dbReference type="EMBL" id="BAYM01000020">
    <property type="protein sequence ID" value="GAN35776.1"/>
    <property type="molecule type" value="Genomic_DNA"/>
</dbReference>
<evidence type="ECO:0000313" key="5">
    <source>
        <dbReference type="EMBL" id="GAN35776.1"/>
    </source>
</evidence>
<evidence type="ECO:0000256" key="2">
    <source>
        <dbReference type="ARBA" id="ARBA00022676"/>
    </source>
</evidence>
<dbReference type="Pfam" id="PF00535">
    <property type="entry name" value="Glycos_transf_2"/>
    <property type="match status" value="1"/>
</dbReference>
<dbReference type="InterPro" id="IPR001173">
    <property type="entry name" value="Glyco_trans_2-like"/>
</dbReference>